<dbReference type="InterPro" id="IPR012556">
    <property type="entry name" value="Entericidin"/>
</dbReference>
<reference evidence="8" key="2">
    <citation type="submission" date="2021-01" db="EMBL/GenBank/DDBJ databases">
        <authorList>
            <person name="Mieszkin S."/>
            <person name="Pouder E."/>
            <person name="Alain K."/>
        </authorList>
    </citation>
    <scope>NUCLEOTIDE SEQUENCE</scope>
    <source>
        <strain evidence="8">HW T2.11</strain>
    </source>
</reference>
<evidence type="ECO:0000313" key="8">
    <source>
        <dbReference type="EMBL" id="MCB8876644.1"/>
    </source>
</evidence>
<evidence type="ECO:0000256" key="1">
    <source>
        <dbReference type="ARBA" id="ARBA00010296"/>
    </source>
</evidence>
<evidence type="ECO:0000256" key="2">
    <source>
        <dbReference type="ARBA" id="ARBA00022475"/>
    </source>
</evidence>
<dbReference type="EMBL" id="JAESVB010000007">
    <property type="protein sequence ID" value="MCB8876644.1"/>
    <property type="molecule type" value="Genomic_DNA"/>
</dbReference>
<keyword evidence="6 8" id="KW-0449">Lipoprotein</keyword>
<dbReference type="Proteomes" id="UP000708298">
    <property type="component" value="Unassembled WGS sequence"/>
</dbReference>
<keyword evidence="3 7" id="KW-0732">Signal</keyword>
<keyword evidence="2" id="KW-1003">Cell membrane</keyword>
<accession>A0A964E004</accession>
<evidence type="ECO:0000313" key="9">
    <source>
        <dbReference type="Proteomes" id="UP000708298"/>
    </source>
</evidence>
<evidence type="ECO:0000256" key="3">
    <source>
        <dbReference type="ARBA" id="ARBA00022729"/>
    </source>
</evidence>
<feature type="signal peptide" evidence="7">
    <location>
        <begin position="1"/>
        <end position="24"/>
    </location>
</feature>
<keyword evidence="5" id="KW-0564">Palmitate</keyword>
<evidence type="ECO:0000256" key="7">
    <source>
        <dbReference type="SAM" id="SignalP"/>
    </source>
</evidence>
<proteinExistence type="inferred from homology"/>
<dbReference type="AlphaFoldDB" id="A0A964E004"/>
<sequence length="54" mass="5486">MPAPIPYRFLFLLALAAALVLSLAGCNTISGAGQDVANTGHAVSHAANSVENHL</sequence>
<dbReference type="Pfam" id="PF08085">
    <property type="entry name" value="Entericidin"/>
    <property type="match status" value="1"/>
</dbReference>
<keyword evidence="4" id="KW-0472">Membrane</keyword>
<protein>
    <submittedName>
        <fullName evidence="8">Entericidin A/B family lipoprotein</fullName>
    </submittedName>
</protein>
<comment type="caution">
    <text evidence="8">The sequence shown here is derived from an EMBL/GenBank/DDBJ whole genome shotgun (WGS) entry which is preliminary data.</text>
</comment>
<dbReference type="GO" id="GO:0009636">
    <property type="term" value="P:response to toxic substance"/>
    <property type="evidence" value="ECO:0007669"/>
    <property type="project" value="InterPro"/>
</dbReference>
<gene>
    <name evidence="8" type="ORF">ASILVAE211_15735</name>
</gene>
<evidence type="ECO:0000256" key="4">
    <source>
        <dbReference type="ARBA" id="ARBA00023136"/>
    </source>
</evidence>
<dbReference type="GO" id="GO:0016020">
    <property type="term" value="C:membrane"/>
    <property type="evidence" value="ECO:0007669"/>
    <property type="project" value="InterPro"/>
</dbReference>
<comment type="similarity">
    <text evidence="1">Belongs to the EcnA/EcnB lipoprotein family.</text>
</comment>
<organism evidence="8 9">
    <name type="scientific">Acidisoma silvae</name>
    <dbReference type="NCBI Taxonomy" id="2802396"/>
    <lineage>
        <taxon>Bacteria</taxon>
        <taxon>Pseudomonadati</taxon>
        <taxon>Pseudomonadota</taxon>
        <taxon>Alphaproteobacteria</taxon>
        <taxon>Acetobacterales</taxon>
        <taxon>Acidocellaceae</taxon>
        <taxon>Acidisoma</taxon>
    </lineage>
</organism>
<reference evidence="8" key="1">
    <citation type="journal article" date="2021" name="Microorganisms">
        <title>Acidisoma silvae sp. nov. and Acidisomacellulosilytica sp. nov., Two Acidophilic Bacteria Isolated from Decaying Wood, Hydrolyzing Cellulose and Producing Poly-3-hydroxybutyrate.</title>
        <authorList>
            <person name="Mieszkin S."/>
            <person name="Pouder E."/>
            <person name="Uroz S."/>
            <person name="Simon-Colin C."/>
            <person name="Alain K."/>
        </authorList>
    </citation>
    <scope>NUCLEOTIDE SEQUENCE</scope>
    <source>
        <strain evidence="8">HW T2.11</strain>
    </source>
</reference>
<keyword evidence="9" id="KW-1185">Reference proteome</keyword>
<name>A0A964E004_9PROT</name>
<evidence type="ECO:0000256" key="5">
    <source>
        <dbReference type="ARBA" id="ARBA00023139"/>
    </source>
</evidence>
<feature type="chain" id="PRO_5037007390" evidence="7">
    <location>
        <begin position="25"/>
        <end position="54"/>
    </location>
</feature>
<evidence type="ECO:0000256" key="6">
    <source>
        <dbReference type="ARBA" id="ARBA00023288"/>
    </source>
</evidence>